<keyword evidence="8 9" id="KW-0472">Membrane</keyword>
<organism evidence="10 11">
    <name type="scientific">Saccharospirillum salsuginis</name>
    <dbReference type="NCBI Taxonomy" id="418750"/>
    <lineage>
        <taxon>Bacteria</taxon>
        <taxon>Pseudomonadati</taxon>
        <taxon>Pseudomonadota</taxon>
        <taxon>Gammaproteobacteria</taxon>
        <taxon>Oceanospirillales</taxon>
        <taxon>Saccharospirillaceae</taxon>
        <taxon>Saccharospirillum</taxon>
    </lineage>
</organism>
<dbReference type="GO" id="GO:0005886">
    <property type="term" value="C:plasma membrane"/>
    <property type="evidence" value="ECO:0007669"/>
    <property type="project" value="UniProtKB-UniRule"/>
</dbReference>
<evidence type="ECO:0000313" key="11">
    <source>
        <dbReference type="Proteomes" id="UP000626148"/>
    </source>
</evidence>
<comment type="similarity">
    <text evidence="9">Belongs to the SecE/SEC61-gamma family.</text>
</comment>
<dbReference type="GO" id="GO:0006605">
    <property type="term" value="P:protein targeting"/>
    <property type="evidence" value="ECO:0007669"/>
    <property type="project" value="UniProtKB-UniRule"/>
</dbReference>
<comment type="caution">
    <text evidence="9">Lacks conserved residue(s) required for the propagation of feature annotation.</text>
</comment>
<keyword evidence="5 9" id="KW-0653">Protein transport</keyword>
<keyword evidence="2 9" id="KW-0813">Transport</keyword>
<evidence type="ECO:0000256" key="9">
    <source>
        <dbReference type="HAMAP-Rule" id="MF_00422"/>
    </source>
</evidence>
<keyword evidence="7 9" id="KW-0811">Translocation</keyword>
<reference evidence="10" key="2">
    <citation type="submission" date="2020-09" db="EMBL/GenBank/DDBJ databases">
        <authorList>
            <person name="Sun Q."/>
            <person name="Kim S."/>
        </authorList>
    </citation>
    <scope>NUCLEOTIDE SEQUENCE</scope>
    <source>
        <strain evidence="10">KCTC 22169</strain>
    </source>
</reference>
<comment type="subcellular location">
    <subcellularLocation>
        <location evidence="1">Membrane</location>
    </subcellularLocation>
</comment>
<keyword evidence="11" id="KW-1185">Reference proteome</keyword>
<dbReference type="InterPro" id="IPR005807">
    <property type="entry name" value="SecE_bac"/>
</dbReference>
<dbReference type="GO" id="GO:0009306">
    <property type="term" value="P:protein secretion"/>
    <property type="evidence" value="ECO:0007669"/>
    <property type="project" value="UniProtKB-UniRule"/>
</dbReference>
<evidence type="ECO:0000256" key="3">
    <source>
        <dbReference type="ARBA" id="ARBA00022475"/>
    </source>
</evidence>
<evidence type="ECO:0000256" key="2">
    <source>
        <dbReference type="ARBA" id="ARBA00022448"/>
    </source>
</evidence>
<proteinExistence type="inferred from homology"/>
<comment type="subunit">
    <text evidence="9">Component of the Sec protein translocase complex. Heterotrimer consisting of SecY, SecE and SecG subunits. The heterotrimers can form oligomers, although 1 heterotrimer is thought to be able to translocate proteins. Interacts with the ribosome. Interacts with SecDF, and other proteins may be involved. Interacts with SecA.</text>
</comment>
<dbReference type="InterPro" id="IPR001901">
    <property type="entry name" value="Translocase_SecE/Sec61-g"/>
</dbReference>
<reference evidence="10" key="1">
    <citation type="journal article" date="2014" name="Int. J. Syst. Evol. Microbiol.">
        <title>Complete genome sequence of Corynebacterium casei LMG S-19264T (=DSM 44701T), isolated from a smear-ripened cheese.</title>
        <authorList>
            <consortium name="US DOE Joint Genome Institute (JGI-PGF)"/>
            <person name="Walter F."/>
            <person name="Albersmeier A."/>
            <person name="Kalinowski J."/>
            <person name="Ruckert C."/>
        </authorList>
    </citation>
    <scope>NUCLEOTIDE SEQUENCE</scope>
    <source>
        <strain evidence="10">KCTC 22169</strain>
    </source>
</reference>
<keyword evidence="4 9" id="KW-0812">Transmembrane</keyword>
<dbReference type="HAMAP" id="MF_00422">
    <property type="entry name" value="SecE"/>
    <property type="match status" value="1"/>
</dbReference>
<dbReference type="Pfam" id="PF00584">
    <property type="entry name" value="SecE"/>
    <property type="match status" value="1"/>
</dbReference>
<evidence type="ECO:0000256" key="8">
    <source>
        <dbReference type="ARBA" id="ARBA00023136"/>
    </source>
</evidence>
<accession>A0A918KW85</accession>
<evidence type="ECO:0000256" key="1">
    <source>
        <dbReference type="ARBA" id="ARBA00004370"/>
    </source>
</evidence>
<name>A0A918KW85_9GAMM</name>
<dbReference type="GO" id="GO:0043952">
    <property type="term" value="P:protein transport by the Sec complex"/>
    <property type="evidence" value="ECO:0007669"/>
    <property type="project" value="UniProtKB-UniRule"/>
</dbReference>
<dbReference type="GO" id="GO:0008320">
    <property type="term" value="F:protein transmembrane transporter activity"/>
    <property type="evidence" value="ECO:0007669"/>
    <property type="project" value="UniProtKB-UniRule"/>
</dbReference>
<evidence type="ECO:0000313" key="10">
    <source>
        <dbReference type="EMBL" id="GGX76094.1"/>
    </source>
</evidence>
<dbReference type="PANTHER" id="PTHR33910:SF1">
    <property type="entry name" value="PROTEIN TRANSLOCASE SUBUNIT SECE"/>
    <property type="match status" value="1"/>
</dbReference>
<dbReference type="PANTHER" id="PTHR33910">
    <property type="entry name" value="PROTEIN TRANSLOCASE SUBUNIT SECE"/>
    <property type="match status" value="1"/>
</dbReference>
<dbReference type="EMBL" id="BMXR01000024">
    <property type="protein sequence ID" value="GGX76094.1"/>
    <property type="molecule type" value="Genomic_DNA"/>
</dbReference>
<dbReference type="AlphaFoldDB" id="A0A918KW85"/>
<comment type="caution">
    <text evidence="10">The sequence shown here is derived from an EMBL/GenBank/DDBJ whole genome shotgun (WGS) entry which is preliminary data.</text>
</comment>
<sequence>MLLLAAAIGGNYYYGSESLLIRTLGVVALSLVAVGIALTTAKGRYVNRLRKEAWVEVRKVVWPTRQETTQTTLIVIGVVLLVALILWGIDSLLGLVVSRVIG</sequence>
<evidence type="ECO:0000256" key="6">
    <source>
        <dbReference type="ARBA" id="ARBA00022989"/>
    </source>
</evidence>
<evidence type="ECO:0000256" key="5">
    <source>
        <dbReference type="ARBA" id="ARBA00022927"/>
    </source>
</evidence>
<evidence type="ECO:0000256" key="4">
    <source>
        <dbReference type="ARBA" id="ARBA00022692"/>
    </source>
</evidence>
<evidence type="ECO:0000256" key="7">
    <source>
        <dbReference type="ARBA" id="ARBA00023010"/>
    </source>
</evidence>
<keyword evidence="6 9" id="KW-1133">Transmembrane helix</keyword>
<feature type="transmembrane region" description="Helical" evidence="9">
    <location>
        <begin position="20"/>
        <end position="41"/>
    </location>
</feature>
<dbReference type="Gene3D" id="1.20.5.1030">
    <property type="entry name" value="Preprotein translocase secy subunit"/>
    <property type="match status" value="1"/>
</dbReference>
<dbReference type="GO" id="GO:0065002">
    <property type="term" value="P:intracellular protein transmembrane transport"/>
    <property type="evidence" value="ECO:0007669"/>
    <property type="project" value="UniProtKB-UniRule"/>
</dbReference>
<dbReference type="NCBIfam" id="TIGR00964">
    <property type="entry name" value="secE_bact"/>
    <property type="match status" value="1"/>
</dbReference>
<dbReference type="PRINTS" id="PR01650">
    <property type="entry name" value="SECETRNLCASE"/>
</dbReference>
<feature type="transmembrane region" description="Helical" evidence="9">
    <location>
        <begin position="73"/>
        <end position="97"/>
    </location>
</feature>
<protein>
    <recommendedName>
        <fullName evidence="9">Protein translocase subunit SecE</fullName>
    </recommendedName>
</protein>
<dbReference type="InterPro" id="IPR038379">
    <property type="entry name" value="SecE_sf"/>
</dbReference>
<comment type="function">
    <text evidence="9">Essential subunit of the Sec protein translocation channel SecYEG. Clamps together the 2 halves of SecY. May contact the channel plug during translocation.</text>
</comment>
<gene>
    <name evidence="9 10" type="primary">secE</name>
    <name evidence="10" type="ORF">GCM10007392_48870</name>
</gene>
<dbReference type="Proteomes" id="UP000626148">
    <property type="component" value="Unassembled WGS sequence"/>
</dbReference>
<keyword evidence="3 9" id="KW-1003">Cell membrane</keyword>